<keyword evidence="1" id="KW-1133">Transmembrane helix</keyword>
<evidence type="ECO:0000313" key="3">
    <source>
        <dbReference type="Proteomes" id="UP000194143"/>
    </source>
</evidence>
<reference evidence="2 3" key="1">
    <citation type="submission" date="2017-04" db="EMBL/GenBank/DDBJ databases">
        <title>Complete Genome Sequence of Bacillus thuringiensis type Strain ATCC 10792.</title>
        <authorList>
            <person name="Oh D.-H."/>
            <person name="Park B.-J."/>
            <person name="Shuai W."/>
            <person name="Chelliah R."/>
        </authorList>
    </citation>
    <scope>NUCLEOTIDE SEQUENCE [LARGE SCALE GENOMIC DNA]</scope>
    <source>
        <strain evidence="2 3">ATCC 10792</strain>
        <plasmid evidence="2 3">poh5</plasmid>
    </source>
</reference>
<organism evidence="2 3">
    <name type="scientific">Bacillus thuringiensis</name>
    <dbReference type="NCBI Taxonomy" id="1428"/>
    <lineage>
        <taxon>Bacteria</taxon>
        <taxon>Bacillati</taxon>
        <taxon>Bacillota</taxon>
        <taxon>Bacilli</taxon>
        <taxon>Bacillales</taxon>
        <taxon>Bacillaceae</taxon>
        <taxon>Bacillus</taxon>
        <taxon>Bacillus cereus group</taxon>
    </lineage>
</organism>
<sequence length="111" mass="12833">MFAKYYSQDDEFMSPLQFIALGGIMSFLIKFGCISPSVNMLTLFVIFVTCIGLCYFFLLLITKYFYRFLAKHRDNLHVYLCNKYNEKIANRIGLCIGLVYIVGVLVICLLI</sequence>
<dbReference type="AlphaFoldDB" id="A0A1W6WZC2"/>
<dbReference type="Proteomes" id="UP000194143">
    <property type="component" value="Plasmid poh5"/>
</dbReference>
<protein>
    <submittedName>
        <fullName evidence="2">Uncharacterized protein</fullName>
    </submittedName>
</protein>
<keyword evidence="1" id="KW-0472">Membrane</keyword>
<dbReference type="RefSeq" id="WP_000457468.1">
    <property type="nucleotide sequence ID" value="NZ_CP021066.1"/>
</dbReference>
<name>A0A1W6WZC2_BACTU</name>
<keyword evidence="2" id="KW-0614">Plasmid</keyword>
<accession>A0A1W6WZC2</accession>
<gene>
    <name evidence="2" type="ORF">CAB88_33290</name>
</gene>
<keyword evidence="3" id="KW-1185">Reference proteome</keyword>
<keyword evidence="1" id="KW-0812">Transmembrane</keyword>
<dbReference type="EMBL" id="CP021066">
    <property type="protein sequence ID" value="ARP61871.1"/>
    <property type="molecule type" value="Genomic_DNA"/>
</dbReference>
<feature type="transmembrane region" description="Helical" evidence="1">
    <location>
        <begin position="12"/>
        <end position="29"/>
    </location>
</feature>
<feature type="transmembrane region" description="Helical" evidence="1">
    <location>
        <begin position="41"/>
        <end position="66"/>
    </location>
</feature>
<evidence type="ECO:0000313" key="2">
    <source>
        <dbReference type="EMBL" id="ARP61871.1"/>
    </source>
</evidence>
<dbReference type="GeneID" id="67470652"/>
<feature type="transmembrane region" description="Helical" evidence="1">
    <location>
        <begin position="88"/>
        <end position="110"/>
    </location>
</feature>
<proteinExistence type="predicted"/>
<geneLocation type="plasmid" evidence="2 3">
    <name>poh5</name>
</geneLocation>
<evidence type="ECO:0000256" key="1">
    <source>
        <dbReference type="SAM" id="Phobius"/>
    </source>
</evidence>